<dbReference type="EMBL" id="FJOG01000001">
    <property type="protein sequence ID" value="CZR51138.1"/>
    <property type="molecule type" value="Genomic_DNA"/>
</dbReference>
<gene>
    <name evidence="2" type="ORF">PAC_01013</name>
</gene>
<evidence type="ECO:0000256" key="1">
    <source>
        <dbReference type="SAM" id="MobiDB-lite"/>
    </source>
</evidence>
<feature type="compositionally biased region" description="Basic and acidic residues" evidence="1">
    <location>
        <begin position="72"/>
        <end position="82"/>
    </location>
</feature>
<reference evidence="2 3" key="1">
    <citation type="submission" date="2016-03" db="EMBL/GenBank/DDBJ databases">
        <authorList>
            <person name="Ploux O."/>
        </authorList>
    </citation>
    <scope>NUCLEOTIDE SEQUENCE [LARGE SCALE GENOMIC DNA]</scope>
    <source>
        <strain evidence="2 3">UAMH 11012</strain>
    </source>
</reference>
<dbReference type="OrthoDB" id="194443at2759"/>
<accession>A0A1L7WEJ4</accession>
<name>A0A1L7WEJ4_9HELO</name>
<evidence type="ECO:0000313" key="3">
    <source>
        <dbReference type="Proteomes" id="UP000184330"/>
    </source>
</evidence>
<feature type="region of interest" description="Disordered" evidence="1">
    <location>
        <begin position="52"/>
        <end position="101"/>
    </location>
</feature>
<protein>
    <submittedName>
        <fullName evidence="2">Uncharacterized protein</fullName>
    </submittedName>
</protein>
<keyword evidence="3" id="KW-1185">Reference proteome</keyword>
<evidence type="ECO:0000313" key="2">
    <source>
        <dbReference type="EMBL" id="CZR51138.1"/>
    </source>
</evidence>
<proteinExistence type="predicted"/>
<dbReference type="Proteomes" id="UP000184330">
    <property type="component" value="Unassembled WGS sequence"/>
</dbReference>
<dbReference type="AlphaFoldDB" id="A0A1L7WEJ4"/>
<sequence length="256" mass="29023">MAKICCRFASAKNVLYCTVATAKSTPRYPRIETRNTKVVFKIILEQVTYNMSDKAGPSKDTAKPRPSPLEDQASKADDENARKSQRHPVTEYGRMKQKFGPPTFSNPSTMVTLVIGEEKKEFLQNHGDNVSPDQLDEDLSLVELWALSDEPQMPRLQNLAIKAIHDIGHKLDSVATFTIDLAYKLPAEESALRRYIVATCCYELDPVDYKESPEDFPKEMLIDLAAYTADENLSFSEVVIKDYYVEVENDPSFRTR</sequence>
<organism evidence="2 3">
    <name type="scientific">Phialocephala subalpina</name>
    <dbReference type="NCBI Taxonomy" id="576137"/>
    <lineage>
        <taxon>Eukaryota</taxon>
        <taxon>Fungi</taxon>
        <taxon>Dikarya</taxon>
        <taxon>Ascomycota</taxon>
        <taxon>Pezizomycotina</taxon>
        <taxon>Leotiomycetes</taxon>
        <taxon>Helotiales</taxon>
        <taxon>Mollisiaceae</taxon>
        <taxon>Phialocephala</taxon>
        <taxon>Phialocephala fortinii species complex</taxon>
    </lineage>
</organism>